<protein>
    <submittedName>
        <fullName evidence="2">Uncharacterized protein</fullName>
    </submittedName>
</protein>
<keyword evidence="1" id="KW-0472">Membrane</keyword>
<feature type="transmembrane region" description="Helical" evidence="1">
    <location>
        <begin position="16"/>
        <end position="38"/>
    </location>
</feature>
<gene>
    <name evidence="2" type="ORF">NMY3_03386</name>
</gene>
<evidence type="ECO:0000313" key="3">
    <source>
        <dbReference type="Proteomes" id="UP000058925"/>
    </source>
</evidence>
<dbReference type="AlphaFoldDB" id="A0A654M4V1"/>
<name>A0A654M4V1_9ARCH</name>
<accession>A0A654M4V1</accession>
<sequence length="49" mass="5702">MQLSVSKKELIKTIKYNVILIGIPSAYWNTLSIIYFFMPSFKNTEVFPS</sequence>
<dbReference type="EMBL" id="CP012850">
    <property type="protein sequence ID" value="ALI37569.1"/>
    <property type="molecule type" value="Genomic_DNA"/>
</dbReference>
<dbReference type="KEGG" id="taa:NMY3_03386"/>
<proteinExistence type="predicted"/>
<dbReference type="Proteomes" id="UP000058925">
    <property type="component" value="Chromosome"/>
</dbReference>
<keyword evidence="1" id="KW-0812">Transmembrane</keyword>
<evidence type="ECO:0000313" key="2">
    <source>
        <dbReference type="EMBL" id="ALI37569.1"/>
    </source>
</evidence>
<organism evidence="2 3">
    <name type="scientific">Candidatus Nitrosocosmicus oleophilus</name>
    <dbReference type="NCBI Taxonomy" id="1353260"/>
    <lineage>
        <taxon>Archaea</taxon>
        <taxon>Nitrososphaerota</taxon>
        <taxon>Nitrososphaeria</taxon>
        <taxon>Nitrososphaerales</taxon>
        <taxon>Nitrososphaeraceae</taxon>
        <taxon>Candidatus Nitrosocosmicus</taxon>
    </lineage>
</organism>
<evidence type="ECO:0000256" key="1">
    <source>
        <dbReference type="SAM" id="Phobius"/>
    </source>
</evidence>
<keyword evidence="1" id="KW-1133">Transmembrane helix</keyword>
<keyword evidence="3" id="KW-1185">Reference proteome</keyword>
<reference evidence="3" key="1">
    <citation type="submission" date="2015-10" db="EMBL/GenBank/DDBJ databases">
        <title>Niche specialization of a soil ammonia-oxidizing archaeon, Candidatus Nitrosocosmicus oleophilus.</title>
        <authorList>
            <person name="Jung M.-Y."/>
            <person name="Rhee S.-K."/>
        </authorList>
    </citation>
    <scope>NUCLEOTIDE SEQUENCE [LARGE SCALE GENOMIC DNA]</scope>
    <source>
        <strain evidence="3">MY3</strain>
    </source>
</reference>